<proteinExistence type="predicted"/>
<protein>
    <submittedName>
        <fullName evidence="1">Uncharacterized protein</fullName>
    </submittedName>
</protein>
<sequence>MRWTSRLNKSRFIQESPINPYLRDDLMIWTEEVSMDLNWNLRTFAEFRHYEDTQLTGEFEGFPEQLFDTMTNSASLNINHRLFESLFTTYTLNHVYSKVNMGVSENLTNTIMFDYRKRIPGGLLTAGLHYMRDIAEARGTPTIVNEEHIVRMFERFQLNREGVNSTTISIQIVDENNHRAPLEEDVHYFIYPIGNTFEIQLVDVPPGFQKPDAFATYKLLISYETEGDYKLRSEEVGYRTGLQLFGGLFQPYFEHTLYQQKVLEGIYSGGPEDATRNTVGVASQLGRWSGFLEYTDYTSRYRPYNQKKMQLIYERLIGRSARFHTKLYYQNTSYNRAELSPNSLVYREEQIGIFSRYIMHLTKKNLQYTVSGSYIKTNSYSDSDSYTLDTMLTWRIGKLYIDFNAGIMDTSTDTRGQEQTIINKYLYITVKRRLF</sequence>
<dbReference type="AlphaFoldDB" id="A0A7V2SX16"/>
<accession>A0A7V2SX16</accession>
<organism evidence="1">
    <name type="scientific">Dissulfuribacter thermophilus</name>
    <dbReference type="NCBI Taxonomy" id="1156395"/>
    <lineage>
        <taxon>Bacteria</taxon>
        <taxon>Pseudomonadati</taxon>
        <taxon>Thermodesulfobacteriota</taxon>
        <taxon>Dissulfuribacteria</taxon>
        <taxon>Dissulfuribacterales</taxon>
        <taxon>Dissulfuribacteraceae</taxon>
        <taxon>Dissulfuribacter</taxon>
    </lineage>
</organism>
<gene>
    <name evidence="1" type="ORF">ENJ63_04875</name>
</gene>
<comment type="caution">
    <text evidence="1">The sequence shown here is derived from an EMBL/GenBank/DDBJ whole genome shotgun (WGS) entry which is preliminary data.</text>
</comment>
<name>A0A7V2SX16_9BACT</name>
<dbReference type="EMBL" id="DRND01000388">
    <property type="protein sequence ID" value="HFC47198.1"/>
    <property type="molecule type" value="Genomic_DNA"/>
</dbReference>
<reference evidence="1" key="1">
    <citation type="journal article" date="2020" name="mSystems">
        <title>Genome- and Community-Level Interaction Insights into Carbon Utilization and Element Cycling Functions of Hydrothermarchaeota in Hydrothermal Sediment.</title>
        <authorList>
            <person name="Zhou Z."/>
            <person name="Liu Y."/>
            <person name="Xu W."/>
            <person name="Pan J."/>
            <person name="Luo Z.H."/>
            <person name="Li M."/>
        </authorList>
    </citation>
    <scope>NUCLEOTIDE SEQUENCE [LARGE SCALE GENOMIC DNA]</scope>
    <source>
        <strain evidence="1">HyVt-503</strain>
    </source>
</reference>
<evidence type="ECO:0000313" key="1">
    <source>
        <dbReference type="EMBL" id="HFC47198.1"/>
    </source>
</evidence>
<dbReference type="Proteomes" id="UP000885797">
    <property type="component" value="Unassembled WGS sequence"/>
</dbReference>